<dbReference type="Pfam" id="PF16381">
    <property type="entry name" value="Coatomer_g_Cpla"/>
    <property type="match status" value="1"/>
</dbReference>
<evidence type="ECO:0000256" key="8">
    <source>
        <dbReference type="ARBA" id="ARBA00023034"/>
    </source>
</evidence>
<dbReference type="GO" id="GO:0006888">
    <property type="term" value="P:endoplasmic reticulum to Golgi vesicle-mediated transport"/>
    <property type="evidence" value="ECO:0007669"/>
    <property type="project" value="TreeGrafter"/>
</dbReference>
<keyword evidence="10 11" id="KW-0968">Cytoplasmic vesicle</keyword>
<dbReference type="InterPro" id="IPR013040">
    <property type="entry name" value="Coatomer_gsu_app_Ig-like_dom"/>
</dbReference>
<evidence type="ECO:0000256" key="2">
    <source>
        <dbReference type="ARBA" id="ARBA00010720"/>
    </source>
</evidence>
<keyword evidence="7 11" id="KW-0653">Protein transport</keyword>
<reference evidence="15" key="2">
    <citation type="submission" date="2025-08" db="UniProtKB">
        <authorList>
            <consortium name="Ensembl"/>
        </authorList>
    </citation>
    <scope>IDENTIFICATION</scope>
</reference>
<dbReference type="GO" id="GO:0006891">
    <property type="term" value="P:intra-Golgi vesicle-mediated transport"/>
    <property type="evidence" value="ECO:0007669"/>
    <property type="project" value="TreeGrafter"/>
</dbReference>
<evidence type="ECO:0000259" key="14">
    <source>
        <dbReference type="Pfam" id="PF16381"/>
    </source>
</evidence>
<feature type="domain" description="Clathrin/coatomer adaptor adaptin-like N-terminal" evidence="12">
    <location>
        <begin position="4"/>
        <end position="259"/>
    </location>
</feature>
<dbReference type="Gene3D" id="2.60.40.1480">
    <property type="entry name" value="Coatomer, gamma subunit, appendage domain"/>
    <property type="match status" value="1"/>
</dbReference>
<dbReference type="GO" id="GO:0000139">
    <property type="term" value="C:Golgi membrane"/>
    <property type="evidence" value="ECO:0007669"/>
    <property type="project" value="UniProtKB-SubCell"/>
</dbReference>
<evidence type="ECO:0000256" key="7">
    <source>
        <dbReference type="ARBA" id="ARBA00022927"/>
    </source>
</evidence>
<dbReference type="InterPro" id="IPR017106">
    <property type="entry name" value="Coatomer_gsu"/>
</dbReference>
<dbReference type="InterPro" id="IPR012295">
    <property type="entry name" value="TBP_dom_sf"/>
</dbReference>
<dbReference type="Gene3D" id="3.30.310.10">
    <property type="entry name" value="TATA-Binding Protein"/>
    <property type="match status" value="1"/>
</dbReference>
<dbReference type="PANTHER" id="PTHR10261:SF0">
    <property type="entry name" value="COATOMER SUBUNIT GAMMA-2"/>
    <property type="match status" value="1"/>
</dbReference>
<keyword evidence="5" id="KW-0677">Repeat</keyword>
<dbReference type="Gene3D" id="1.25.10.10">
    <property type="entry name" value="Leucine-rich Repeat Variant"/>
    <property type="match status" value="1"/>
</dbReference>
<accession>H2YIY4</accession>
<evidence type="ECO:0000256" key="4">
    <source>
        <dbReference type="ARBA" id="ARBA00022490"/>
    </source>
</evidence>
<evidence type="ECO:0000256" key="1">
    <source>
        <dbReference type="ARBA" id="ARBA00004255"/>
    </source>
</evidence>
<dbReference type="GO" id="GO:0005793">
    <property type="term" value="C:endoplasmic reticulum-Golgi intermediate compartment"/>
    <property type="evidence" value="ECO:0007669"/>
    <property type="project" value="TreeGrafter"/>
</dbReference>
<comment type="similarity">
    <text evidence="2 11">Belongs to the COPG family.</text>
</comment>
<keyword evidence="9 11" id="KW-0472">Membrane</keyword>
<evidence type="ECO:0000259" key="13">
    <source>
        <dbReference type="Pfam" id="PF08752"/>
    </source>
</evidence>
<comment type="subunit">
    <text evidence="11">Oligomeric complex.</text>
</comment>
<dbReference type="FunFam" id="3.30.310.10:FF:000006">
    <property type="entry name" value="Coatomer subunit gamma"/>
    <property type="match status" value="1"/>
</dbReference>
<evidence type="ECO:0000256" key="6">
    <source>
        <dbReference type="ARBA" id="ARBA00022892"/>
    </source>
</evidence>
<evidence type="ECO:0000256" key="11">
    <source>
        <dbReference type="PIRNR" id="PIRNR037093"/>
    </source>
</evidence>
<dbReference type="InterPro" id="IPR002553">
    <property type="entry name" value="Clathrin/coatomer_adapt-like_N"/>
</dbReference>
<dbReference type="GO" id="GO:0009306">
    <property type="term" value="P:protein secretion"/>
    <property type="evidence" value="ECO:0007669"/>
    <property type="project" value="TreeGrafter"/>
</dbReference>
<sequence>QVHSVSSAALVSSLHLTKQAFDVVKRWVNEVQESCSNDSIMVQYHALGLLYHLRKKDRLATSKMVTKFMKSGMKSPFAYCMLIRIASKLLEEDDSGRDSPLFNFIESCLRNKHELVIYEAASAIVNMPNCSARELAPAVSVLQQFISSAQPSMRFAGVKTLSKVAMKHPSAVTACNLDLENLITDVNRSIATLAITTLLKTGSESSVDRLMKQISSFMSEISDEFKVVVVRAISALCQKYPRQHSVMMSYLASMLRAEVMNFSRPYLTHSGHTPTLLTSTPNPQPPQGGFEYKKAIVECIISILEDSAESKESGLAHLCEFIEEEFILEGEVLATKIIHLLGREGPKTPNPSKYIRFIYNRVILENEAVRAAAVSALARFGAQCDDLRESILSLLSRSMMDEDDEVRDRATFYFHTLQQQQKALNSAYILNGLAVSVPALERCLQQYLLEPSDEKFNLKSVPLMAIPDSEPKLDSVLTSRKAKEQPTASKQEIYAEQLSRIPEFGVLGNLFKSSDAVELTESETEYVVKCTKHTFPHHLVLQFDCTNTLNDQVLEDVTVQVEQSDAFEVIAYVPCPSLPYNQPGVAYACVAIPEGDEVTTTLSCVMKFRVKDCDPNTGEADDDGYDDEYVLEDLDIVVADHVQKVIKSNFGSSWDELGDGNELEDTYALSSLNTLQDAVRDIIKYLGMQACERSDKVPDGKSSHSLFLAGVYRGGHDVLARAKLVLKDGVTMQLTVRSSDAEAARVVTSAVA</sequence>
<proteinExistence type="inferred from homology"/>
<dbReference type="InterPro" id="IPR037067">
    <property type="entry name" value="Coatomer_gsu_app_sf"/>
</dbReference>
<comment type="function">
    <text evidence="11">The coatomer is a cytosolic protein complex that binds to dilysine motifs and reversibly associates with Golgi non-clathrin-coated vesicles, which further mediate biosynthetic protein transport from the ER, via the Golgi up to the trans Golgi network. Coatomer complex is required for budding from Golgi membranes, and is essential for the retrograde Golgi-to-ER transport of dilysine-tagged proteins.</text>
</comment>
<dbReference type="GO" id="GO:0005783">
    <property type="term" value="C:endoplasmic reticulum"/>
    <property type="evidence" value="ECO:0007669"/>
    <property type="project" value="TreeGrafter"/>
</dbReference>
<dbReference type="SUPFAM" id="SSF49348">
    <property type="entry name" value="Clathrin adaptor appendage domain"/>
    <property type="match status" value="1"/>
</dbReference>
<evidence type="ECO:0000259" key="12">
    <source>
        <dbReference type="Pfam" id="PF01602"/>
    </source>
</evidence>
<keyword evidence="4 11" id="KW-0963">Cytoplasm</keyword>
<feature type="domain" description="Clathrin/coatomer adaptor adaptin-like N-terminal" evidence="12">
    <location>
        <begin position="292"/>
        <end position="420"/>
    </location>
</feature>
<dbReference type="AlphaFoldDB" id="H2YIY4"/>
<dbReference type="SUPFAM" id="SSF48371">
    <property type="entry name" value="ARM repeat"/>
    <property type="match status" value="1"/>
</dbReference>
<evidence type="ECO:0000313" key="16">
    <source>
        <dbReference type="Proteomes" id="UP000007875"/>
    </source>
</evidence>
<reference evidence="16" key="1">
    <citation type="submission" date="2003-08" db="EMBL/GenBank/DDBJ databases">
        <authorList>
            <person name="Birren B."/>
            <person name="Nusbaum C."/>
            <person name="Abebe A."/>
            <person name="Abouelleil A."/>
            <person name="Adekoya E."/>
            <person name="Ait-zahra M."/>
            <person name="Allen N."/>
            <person name="Allen T."/>
            <person name="An P."/>
            <person name="Anderson M."/>
            <person name="Anderson S."/>
            <person name="Arachchi H."/>
            <person name="Armbruster J."/>
            <person name="Bachantsang P."/>
            <person name="Baldwin J."/>
            <person name="Barry A."/>
            <person name="Bayul T."/>
            <person name="Blitshsteyn B."/>
            <person name="Bloom T."/>
            <person name="Blye J."/>
            <person name="Boguslavskiy L."/>
            <person name="Borowsky M."/>
            <person name="Boukhgalter B."/>
            <person name="Brunache A."/>
            <person name="Butler J."/>
            <person name="Calixte N."/>
            <person name="Calvo S."/>
            <person name="Camarata J."/>
            <person name="Campo K."/>
            <person name="Chang J."/>
            <person name="Cheshatsang Y."/>
            <person name="Citroen M."/>
            <person name="Collymore A."/>
            <person name="Considine T."/>
            <person name="Cook A."/>
            <person name="Cooke P."/>
            <person name="Corum B."/>
            <person name="Cuomo C."/>
            <person name="David R."/>
            <person name="Dawoe T."/>
            <person name="Degray S."/>
            <person name="Dodge S."/>
            <person name="Dooley K."/>
            <person name="Dorje P."/>
            <person name="Dorjee K."/>
            <person name="Dorris L."/>
            <person name="Duffey N."/>
            <person name="Dupes A."/>
            <person name="Elkins T."/>
            <person name="Engels R."/>
            <person name="Erickson J."/>
            <person name="Farina A."/>
            <person name="Faro S."/>
            <person name="Ferreira P."/>
            <person name="Fischer H."/>
            <person name="Fitzgerald M."/>
            <person name="Foley K."/>
            <person name="Gage D."/>
            <person name="Galagan J."/>
            <person name="Gearin G."/>
            <person name="Gnerre S."/>
            <person name="Gnirke A."/>
            <person name="Goyette A."/>
            <person name="Graham J."/>
            <person name="Grandbois E."/>
            <person name="Gyaltsen K."/>
            <person name="Hafez N."/>
            <person name="Hagopian D."/>
            <person name="Hagos B."/>
            <person name="Hall J."/>
            <person name="Hatcher B."/>
            <person name="Heller A."/>
            <person name="Higgins H."/>
            <person name="Honan T."/>
            <person name="Horn A."/>
            <person name="Houde N."/>
            <person name="Hughes L."/>
            <person name="Hulme W."/>
            <person name="Husby E."/>
            <person name="Iliev I."/>
            <person name="Jaffe D."/>
            <person name="Jones C."/>
            <person name="Kamal M."/>
            <person name="Kamat A."/>
            <person name="Kamvysselis M."/>
            <person name="Karlsson E."/>
            <person name="Kells C."/>
            <person name="Kieu A."/>
            <person name="Kisner P."/>
            <person name="Kodira C."/>
            <person name="Kulbokas E."/>
            <person name="Labutti K."/>
            <person name="Lama D."/>
            <person name="Landers T."/>
            <person name="Leger J."/>
            <person name="Levine S."/>
            <person name="Lewis D."/>
            <person name="Lewis T."/>
            <person name="Lindblad-toh K."/>
            <person name="Liu X."/>
            <person name="Lokyitsang T."/>
            <person name="Lokyitsang Y."/>
            <person name="Lucien O."/>
            <person name="Lui A."/>
            <person name="Ma L.J."/>
            <person name="Mabbitt R."/>
            <person name="Macdonald J."/>
            <person name="Maclean C."/>
            <person name="Major J."/>
            <person name="Manning J."/>
            <person name="Marabella R."/>
            <person name="Maru K."/>
            <person name="Matthews C."/>
            <person name="Mauceli E."/>
            <person name="Mccarthy M."/>
            <person name="Mcdonough S."/>
            <person name="Mcghee T."/>
            <person name="Meldrim J."/>
            <person name="Meneus L."/>
            <person name="Mesirov J."/>
            <person name="Mihalev A."/>
            <person name="Mihova T."/>
            <person name="Mikkelsen T."/>
            <person name="Mlenga V."/>
            <person name="Moru K."/>
            <person name="Mozes J."/>
            <person name="Mulrain L."/>
            <person name="Munson G."/>
            <person name="Naylor J."/>
            <person name="Newes C."/>
            <person name="Nguyen C."/>
            <person name="Nguyen N."/>
            <person name="Nguyen T."/>
            <person name="Nicol R."/>
            <person name="Nielsen C."/>
            <person name="Nizzari M."/>
            <person name="Norbu C."/>
            <person name="Norbu N."/>
            <person name="O'donnell P."/>
            <person name="Okoawo O."/>
            <person name="O'leary S."/>
            <person name="Omotosho B."/>
            <person name="O'neill K."/>
            <person name="Osman S."/>
            <person name="Parker S."/>
            <person name="Perrin D."/>
            <person name="Phunkhang P."/>
            <person name="Piqani B."/>
            <person name="Purcell S."/>
            <person name="Rachupka T."/>
            <person name="Ramasamy U."/>
            <person name="Rameau R."/>
            <person name="Ray V."/>
            <person name="Raymond C."/>
            <person name="Retta R."/>
            <person name="Richardson S."/>
            <person name="Rise C."/>
            <person name="Rodriguez J."/>
            <person name="Rogers J."/>
            <person name="Rogov P."/>
            <person name="Rutman M."/>
            <person name="Schupbach R."/>
            <person name="Seaman C."/>
            <person name="Settipalli S."/>
            <person name="Sharpe T."/>
            <person name="Sheridan J."/>
            <person name="Sherpa N."/>
            <person name="Shi J."/>
            <person name="Smirnov S."/>
            <person name="Smith C."/>
            <person name="Sougnez C."/>
            <person name="Spencer B."/>
            <person name="Stalker J."/>
            <person name="Stange-thomann N."/>
            <person name="Stavropoulos S."/>
            <person name="Stetson K."/>
            <person name="Stone C."/>
            <person name="Stone S."/>
            <person name="Stubbs M."/>
            <person name="Talamas J."/>
            <person name="Tchuinga P."/>
            <person name="Tenzing P."/>
            <person name="Tesfaye S."/>
            <person name="Theodore J."/>
            <person name="Thoulutsang Y."/>
            <person name="Topham K."/>
            <person name="Towey S."/>
            <person name="Tsamla T."/>
            <person name="Tsomo N."/>
            <person name="Vallee D."/>
            <person name="Vassiliev H."/>
            <person name="Venkataraman V."/>
            <person name="Vinson J."/>
            <person name="Vo A."/>
            <person name="Wade C."/>
            <person name="Wang S."/>
            <person name="Wangchuk T."/>
            <person name="Wangdi T."/>
            <person name="Whittaker C."/>
            <person name="Wilkinson J."/>
            <person name="Wu Y."/>
            <person name="Wyman D."/>
            <person name="Yadav S."/>
            <person name="Yang S."/>
            <person name="Yang X."/>
            <person name="Yeager S."/>
            <person name="Yee E."/>
            <person name="Young G."/>
            <person name="Zainoun J."/>
            <person name="Zembeck L."/>
            <person name="Zimmer A."/>
            <person name="Zody M."/>
            <person name="Lander E."/>
        </authorList>
    </citation>
    <scope>NUCLEOTIDE SEQUENCE [LARGE SCALE GENOMIC DNA]</scope>
</reference>
<dbReference type="GeneTree" id="ENSGT00390000016313"/>
<organism evidence="15 16">
    <name type="scientific">Ciona savignyi</name>
    <name type="common">Pacific transparent sea squirt</name>
    <dbReference type="NCBI Taxonomy" id="51511"/>
    <lineage>
        <taxon>Eukaryota</taxon>
        <taxon>Metazoa</taxon>
        <taxon>Chordata</taxon>
        <taxon>Tunicata</taxon>
        <taxon>Ascidiacea</taxon>
        <taxon>Phlebobranchia</taxon>
        <taxon>Cionidae</taxon>
        <taxon>Ciona</taxon>
    </lineage>
</organism>
<keyword evidence="16" id="KW-1185">Reference proteome</keyword>
<feature type="domain" description="Coatomer subunit gamma C-terminal" evidence="14">
    <location>
        <begin position="639"/>
        <end position="751"/>
    </location>
</feature>
<protein>
    <recommendedName>
        <fullName evidence="11">Coatomer subunit gamma</fullName>
    </recommendedName>
</protein>
<dbReference type="InterPro" id="IPR016024">
    <property type="entry name" value="ARM-type_fold"/>
</dbReference>
<dbReference type="GO" id="GO:0005198">
    <property type="term" value="F:structural molecule activity"/>
    <property type="evidence" value="ECO:0007669"/>
    <property type="project" value="InterPro"/>
</dbReference>
<dbReference type="FunFam" id="2.60.40.1480:FF:000001">
    <property type="entry name" value="Coatomer subunit gamma"/>
    <property type="match status" value="1"/>
</dbReference>
<dbReference type="GO" id="GO:0072384">
    <property type="term" value="P:organelle transport along microtubule"/>
    <property type="evidence" value="ECO:0007669"/>
    <property type="project" value="TreeGrafter"/>
</dbReference>
<dbReference type="Ensembl" id="ENSCSAVT00000005354.1">
    <property type="protein sequence ID" value="ENSCSAVP00000005283.1"/>
    <property type="gene ID" value="ENSCSAVG00000003153.1"/>
</dbReference>
<keyword evidence="3 11" id="KW-0813">Transport</keyword>
<dbReference type="Proteomes" id="UP000007875">
    <property type="component" value="Unassembled WGS sequence"/>
</dbReference>
<evidence type="ECO:0000256" key="5">
    <source>
        <dbReference type="ARBA" id="ARBA00022737"/>
    </source>
</evidence>
<reference evidence="15" key="3">
    <citation type="submission" date="2025-09" db="UniProtKB">
        <authorList>
            <consortium name="Ensembl"/>
        </authorList>
    </citation>
    <scope>IDENTIFICATION</scope>
</reference>
<keyword evidence="6 11" id="KW-0931">ER-Golgi transport</keyword>
<evidence type="ECO:0000256" key="3">
    <source>
        <dbReference type="ARBA" id="ARBA00022448"/>
    </source>
</evidence>
<dbReference type="GO" id="GO:0006886">
    <property type="term" value="P:intracellular protein transport"/>
    <property type="evidence" value="ECO:0007669"/>
    <property type="project" value="InterPro"/>
</dbReference>
<name>H2YIY4_CIOSA</name>
<evidence type="ECO:0000256" key="9">
    <source>
        <dbReference type="ARBA" id="ARBA00023136"/>
    </source>
</evidence>
<dbReference type="PANTHER" id="PTHR10261">
    <property type="entry name" value="COATOMER SUBUNIT GAMMA"/>
    <property type="match status" value="1"/>
</dbReference>
<feature type="domain" description="Coatomer gamma subunit appendage Ig-like subdomain" evidence="13">
    <location>
        <begin position="493"/>
        <end position="636"/>
    </location>
</feature>
<dbReference type="InterPro" id="IPR032154">
    <property type="entry name" value="Coatomer_g_Cpla"/>
</dbReference>
<dbReference type="GO" id="GO:0030126">
    <property type="term" value="C:COPI vesicle coat"/>
    <property type="evidence" value="ECO:0007669"/>
    <property type="project" value="InterPro"/>
</dbReference>
<dbReference type="Pfam" id="PF08752">
    <property type="entry name" value="COP-gamma_platf"/>
    <property type="match status" value="1"/>
</dbReference>
<dbReference type="InterPro" id="IPR009028">
    <property type="entry name" value="Coatomer/calthrin_app_sub_C"/>
</dbReference>
<dbReference type="Pfam" id="PF01602">
    <property type="entry name" value="Adaptin_N"/>
    <property type="match status" value="2"/>
</dbReference>
<keyword evidence="8 11" id="KW-0333">Golgi apparatus</keyword>
<comment type="subcellular location">
    <subcellularLocation>
        <location evidence="11">Cytoplasm</location>
    </subcellularLocation>
    <subcellularLocation>
        <location evidence="1 11">Golgi apparatus membrane</location>
        <topology evidence="1 11">Peripheral membrane protein</topology>
        <orientation evidence="1 11">Cytoplasmic side</orientation>
    </subcellularLocation>
    <subcellularLocation>
        <location evidence="11">Cytoplasmic vesicle</location>
        <location evidence="11">COPI-coated vesicle membrane</location>
        <topology evidence="11">Peripheral membrane protein</topology>
        <orientation evidence="11">Cytoplasmic side</orientation>
    </subcellularLocation>
</comment>
<dbReference type="InterPro" id="IPR011989">
    <property type="entry name" value="ARM-like"/>
</dbReference>
<dbReference type="PIRSF" id="PIRSF037093">
    <property type="entry name" value="Coatomer_gamma_subunit"/>
    <property type="match status" value="1"/>
</dbReference>
<evidence type="ECO:0000256" key="10">
    <source>
        <dbReference type="ARBA" id="ARBA00023329"/>
    </source>
</evidence>
<dbReference type="SUPFAM" id="SSF55711">
    <property type="entry name" value="Subdomain of clathrin and coatomer appendage domain"/>
    <property type="match status" value="1"/>
</dbReference>
<dbReference type="InterPro" id="IPR013041">
    <property type="entry name" value="Clathrin_app_Ig-like_sf"/>
</dbReference>
<evidence type="ECO:0000313" key="15">
    <source>
        <dbReference type="Ensembl" id="ENSCSAVP00000005283.1"/>
    </source>
</evidence>